<evidence type="ECO:0000256" key="2">
    <source>
        <dbReference type="ARBA" id="ARBA00022692"/>
    </source>
</evidence>
<evidence type="ECO:0000259" key="7">
    <source>
        <dbReference type="PROSITE" id="PS52015"/>
    </source>
</evidence>
<keyword evidence="4 6" id="KW-0472">Membrane</keyword>
<dbReference type="GO" id="GO:0055085">
    <property type="term" value="P:transmembrane transport"/>
    <property type="evidence" value="ECO:0007669"/>
    <property type="project" value="InterPro"/>
</dbReference>
<dbReference type="AlphaFoldDB" id="A0A6M1RSS0"/>
<proteinExistence type="predicted"/>
<reference evidence="8 9" key="1">
    <citation type="submission" date="2020-02" db="EMBL/GenBank/DDBJ databases">
        <title>Draft genome sequence of Limisphaera ngatamarikiensis NGM72.4T, a thermophilic Verrucomicrobia grouped in subdivision 3.</title>
        <authorList>
            <person name="Carere C.R."/>
            <person name="Steen J."/>
            <person name="Hugenholtz P."/>
            <person name="Stott M.B."/>
        </authorList>
    </citation>
    <scope>NUCLEOTIDE SEQUENCE [LARGE SCALE GENOMIC DNA]</scope>
    <source>
        <strain evidence="8 9">NGM72.4</strain>
    </source>
</reference>
<feature type="domain" description="TonB C-terminal" evidence="7">
    <location>
        <begin position="153"/>
        <end position="239"/>
    </location>
</feature>
<dbReference type="RefSeq" id="WP_165105858.1">
    <property type="nucleotide sequence ID" value="NZ_JAAKYA010000015.1"/>
</dbReference>
<dbReference type="GO" id="GO:0016020">
    <property type="term" value="C:membrane"/>
    <property type="evidence" value="ECO:0007669"/>
    <property type="project" value="UniProtKB-SubCell"/>
</dbReference>
<evidence type="ECO:0000256" key="3">
    <source>
        <dbReference type="ARBA" id="ARBA00022989"/>
    </source>
</evidence>
<name>A0A6M1RSS0_9BACT</name>
<feature type="region of interest" description="Disordered" evidence="5">
    <location>
        <begin position="71"/>
        <end position="97"/>
    </location>
</feature>
<organism evidence="8 9">
    <name type="scientific">Limisphaera ngatamarikiensis</name>
    <dbReference type="NCBI Taxonomy" id="1324935"/>
    <lineage>
        <taxon>Bacteria</taxon>
        <taxon>Pseudomonadati</taxon>
        <taxon>Verrucomicrobiota</taxon>
        <taxon>Verrucomicrobiia</taxon>
        <taxon>Limisphaerales</taxon>
        <taxon>Limisphaeraceae</taxon>
        <taxon>Limisphaera</taxon>
    </lineage>
</organism>
<dbReference type="InterPro" id="IPR006260">
    <property type="entry name" value="TonB/TolA_C"/>
</dbReference>
<dbReference type="EMBL" id="JAAKYA010000015">
    <property type="protein sequence ID" value="NGO38401.1"/>
    <property type="molecule type" value="Genomic_DNA"/>
</dbReference>
<dbReference type="Gene3D" id="3.30.1150.10">
    <property type="match status" value="1"/>
</dbReference>
<accession>A0A6M1RSS0</accession>
<evidence type="ECO:0000256" key="4">
    <source>
        <dbReference type="ARBA" id="ARBA00023136"/>
    </source>
</evidence>
<comment type="subcellular location">
    <subcellularLocation>
        <location evidence="1">Membrane</location>
        <topology evidence="1">Single-pass membrane protein</topology>
    </subcellularLocation>
</comment>
<keyword evidence="3 6" id="KW-1133">Transmembrane helix</keyword>
<evidence type="ECO:0000256" key="6">
    <source>
        <dbReference type="SAM" id="Phobius"/>
    </source>
</evidence>
<dbReference type="SUPFAM" id="SSF74653">
    <property type="entry name" value="TolA/TonB C-terminal domain"/>
    <property type="match status" value="1"/>
</dbReference>
<dbReference type="PROSITE" id="PS52015">
    <property type="entry name" value="TONB_CTD"/>
    <property type="match status" value="1"/>
</dbReference>
<dbReference type="Pfam" id="PF03544">
    <property type="entry name" value="TonB_C"/>
    <property type="match status" value="1"/>
</dbReference>
<sequence>MSESVSPAATAYQLNSDLAKLCLPAASRDSLRRLAYVNSICAAFLLVGLVGLKMPEPHVRAIPEPVEIVPVVFTPPDQPPPTPQEDTMEQPPEEDLSQPTLDTPVVATVVAADPANVAFAVPVQGPVILAPARFAAPPPRVQRPPPPAPTRFVPTGKEVGSFPWPRSYPRQALLERQQGTVTLLVQVGTDGQPTSVTIHESSGYGTLDRHALEWVRDHWRWPPGPPRAYYVPFVYQLPK</sequence>
<evidence type="ECO:0000256" key="5">
    <source>
        <dbReference type="SAM" id="MobiDB-lite"/>
    </source>
</evidence>
<protein>
    <submittedName>
        <fullName evidence="8">Energy transducer TonB</fullName>
    </submittedName>
</protein>
<feature type="transmembrane region" description="Helical" evidence="6">
    <location>
        <begin position="34"/>
        <end position="52"/>
    </location>
</feature>
<feature type="compositionally biased region" description="Acidic residues" evidence="5">
    <location>
        <begin position="86"/>
        <end position="96"/>
    </location>
</feature>
<evidence type="ECO:0000313" key="9">
    <source>
        <dbReference type="Proteomes" id="UP000477311"/>
    </source>
</evidence>
<gene>
    <name evidence="8" type="ORF">G4L39_03180</name>
</gene>
<dbReference type="InterPro" id="IPR037682">
    <property type="entry name" value="TonB_C"/>
</dbReference>
<keyword evidence="9" id="KW-1185">Reference proteome</keyword>
<dbReference type="Proteomes" id="UP000477311">
    <property type="component" value="Unassembled WGS sequence"/>
</dbReference>
<dbReference type="NCBIfam" id="TIGR01352">
    <property type="entry name" value="tonB_Cterm"/>
    <property type="match status" value="1"/>
</dbReference>
<comment type="caution">
    <text evidence="8">The sequence shown here is derived from an EMBL/GenBank/DDBJ whole genome shotgun (WGS) entry which is preliminary data.</text>
</comment>
<keyword evidence="2 6" id="KW-0812">Transmembrane</keyword>
<evidence type="ECO:0000313" key="8">
    <source>
        <dbReference type="EMBL" id="NGO38401.1"/>
    </source>
</evidence>
<evidence type="ECO:0000256" key="1">
    <source>
        <dbReference type="ARBA" id="ARBA00004167"/>
    </source>
</evidence>